<keyword evidence="13" id="KW-1185">Reference proteome</keyword>
<dbReference type="Pfam" id="PF14784">
    <property type="entry name" value="ECSIT_C"/>
    <property type="match status" value="1"/>
</dbReference>
<dbReference type="KEGG" id="foc:113205357"/>
<sequence length="415" mass="47747">MRHFAILLLRRHISTLGTNLVWSRKFELPKKFLCGPTRRMVQTCAVKFKSNNESFNTEADDEDEEKEKIRKEAMQSALSTQTYFNSKHRNKETFEVMLEIYEKTNPTKRGVVEFIFAARKHLVGYNVQYDLDIYKKLIQLLPEDKYVTQNAWQSEFSHYPKQQDCIVRLLDDMEKRGLCADNHMIELLIKRFGEKSNPVRKCYRQIYWTPKLRKANPWPVPFPPISDPFLIAKLAIERICTVDPQSVVSVWQSKSVPEALDETYIVSGQSPTQQELLAKLPRDETIFVEGPLDLWFGRARINYFMLRSDRTKLYEPQDPDDISNFKIPFLFEPSAVVEAPSVHEQEDGTILAVCATGTSSRDSVLSWIRLLETNGNPALAEIPVVFSLRAPRADVAPIDKDGPVTGDEGEKLADK</sequence>
<dbReference type="GO" id="GO:0045087">
    <property type="term" value="P:innate immune response"/>
    <property type="evidence" value="ECO:0007669"/>
    <property type="project" value="UniProtKB-KW"/>
</dbReference>
<reference evidence="14" key="1">
    <citation type="submission" date="2025-08" db="UniProtKB">
        <authorList>
            <consortium name="RefSeq"/>
        </authorList>
    </citation>
    <scope>IDENTIFICATION</scope>
    <source>
        <tissue evidence="14">Whole organism</tissue>
    </source>
</reference>
<dbReference type="GO" id="GO:0005739">
    <property type="term" value="C:mitochondrion"/>
    <property type="evidence" value="ECO:0007669"/>
    <property type="project" value="UniProtKB-SubCell"/>
</dbReference>
<accession>A0A6J1S698</accession>
<dbReference type="GO" id="GO:0007178">
    <property type="term" value="P:cell surface receptor protein serine/threonine kinase signaling pathway"/>
    <property type="evidence" value="ECO:0007669"/>
    <property type="project" value="TreeGrafter"/>
</dbReference>
<comment type="subcellular location">
    <subcellularLocation>
        <location evidence="3">Cytoplasm</location>
    </subcellularLocation>
    <subcellularLocation>
        <location evidence="2">Mitochondrion</location>
    </subcellularLocation>
    <subcellularLocation>
        <location evidence="1">Nucleus</location>
    </subcellularLocation>
</comment>
<dbReference type="GO" id="GO:0005634">
    <property type="term" value="C:nucleus"/>
    <property type="evidence" value="ECO:0007669"/>
    <property type="project" value="UniProtKB-SubCell"/>
</dbReference>
<comment type="similarity">
    <text evidence="4">Belongs to the ECSIT family.</text>
</comment>
<keyword evidence="10" id="KW-0496">Mitochondrion</keyword>
<evidence type="ECO:0000256" key="3">
    <source>
        <dbReference type="ARBA" id="ARBA00004496"/>
    </source>
</evidence>
<organism evidence="13 14">
    <name type="scientific">Frankliniella occidentalis</name>
    <name type="common">Western flower thrips</name>
    <name type="synonym">Euthrips occidentalis</name>
    <dbReference type="NCBI Taxonomy" id="133901"/>
    <lineage>
        <taxon>Eukaryota</taxon>
        <taxon>Metazoa</taxon>
        <taxon>Ecdysozoa</taxon>
        <taxon>Arthropoda</taxon>
        <taxon>Hexapoda</taxon>
        <taxon>Insecta</taxon>
        <taxon>Pterygota</taxon>
        <taxon>Neoptera</taxon>
        <taxon>Paraneoptera</taxon>
        <taxon>Thysanoptera</taxon>
        <taxon>Terebrantia</taxon>
        <taxon>Thripoidea</taxon>
        <taxon>Thripidae</taxon>
        <taxon>Frankliniella</taxon>
    </lineage>
</organism>
<dbReference type="SMART" id="SM01284">
    <property type="entry name" value="ECSIT_Cterm"/>
    <property type="match status" value="1"/>
</dbReference>
<dbReference type="InterPro" id="IPR046448">
    <property type="entry name" value="ECSIT_N"/>
</dbReference>
<evidence type="ECO:0000256" key="6">
    <source>
        <dbReference type="ARBA" id="ARBA00022490"/>
    </source>
</evidence>
<evidence type="ECO:0000256" key="9">
    <source>
        <dbReference type="ARBA" id="ARBA00022946"/>
    </source>
</evidence>
<evidence type="ECO:0000256" key="8">
    <source>
        <dbReference type="ARBA" id="ARBA00022859"/>
    </source>
</evidence>
<dbReference type="OrthoDB" id="10064298at2759"/>
<protein>
    <recommendedName>
        <fullName evidence="5">Evolutionarily conserved signaling intermediate in Toll pathway, mitochondrial</fullName>
    </recommendedName>
</protein>
<evidence type="ECO:0000256" key="11">
    <source>
        <dbReference type="ARBA" id="ARBA00023242"/>
    </source>
</evidence>
<keyword evidence="6" id="KW-0963">Cytoplasm</keyword>
<evidence type="ECO:0000256" key="2">
    <source>
        <dbReference type="ARBA" id="ARBA00004173"/>
    </source>
</evidence>
<evidence type="ECO:0000256" key="7">
    <source>
        <dbReference type="ARBA" id="ARBA00022588"/>
    </source>
</evidence>
<dbReference type="Pfam" id="PF06239">
    <property type="entry name" value="ECSIT_N"/>
    <property type="match status" value="1"/>
</dbReference>
<dbReference type="CTD" id="51295"/>
<proteinExistence type="inferred from homology"/>
<evidence type="ECO:0000259" key="12">
    <source>
        <dbReference type="SMART" id="SM01284"/>
    </source>
</evidence>
<evidence type="ECO:0000313" key="14">
    <source>
        <dbReference type="RefSeq" id="XP_026276729.1"/>
    </source>
</evidence>
<name>A0A6J1S698_FRAOC</name>
<dbReference type="InterPro" id="IPR010418">
    <property type="entry name" value="ECSIT"/>
</dbReference>
<dbReference type="GeneID" id="113205357"/>
<evidence type="ECO:0000256" key="10">
    <source>
        <dbReference type="ARBA" id="ARBA00023128"/>
    </source>
</evidence>
<keyword evidence="8" id="KW-0391">Immunity</keyword>
<keyword evidence="9" id="KW-0809">Transit peptide</keyword>
<dbReference type="RefSeq" id="XP_026276729.1">
    <property type="nucleotide sequence ID" value="XM_026420944.2"/>
</dbReference>
<dbReference type="PANTHER" id="PTHR13113">
    <property type="entry name" value="ECSIT EVOLUTIONARILY CONSERVED SIGNALING INTERMEDIATE IN TOLL PATHWAYS"/>
    <property type="match status" value="1"/>
</dbReference>
<keyword evidence="7" id="KW-0399">Innate immunity</keyword>
<evidence type="ECO:0000256" key="4">
    <source>
        <dbReference type="ARBA" id="ARBA00007674"/>
    </source>
</evidence>
<dbReference type="AlphaFoldDB" id="A0A6J1S698"/>
<feature type="domain" description="ECSIT C-terminal" evidence="12">
    <location>
        <begin position="270"/>
        <end position="389"/>
    </location>
</feature>
<gene>
    <name evidence="14" type="primary">LOC113205357</name>
</gene>
<evidence type="ECO:0000256" key="1">
    <source>
        <dbReference type="ARBA" id="ARBA00004123"/>
    </source>
</evidence>
<dbReference type="InterPro" id="IPR029342">
    <property type="entry name" value="ECIST_C"/>
</dbReference>
<dbReference type="Proteomes" id="UP000504606">
    <property type="component" value="Unplaced"/>
</dbReference>
<evidence type="ECO:0000256" key="5">
    <source>
        <dbReference type="ARBA" id="ARBA00019998"/>
    </source>
</evidence>
<dbReference type="PANTHER" id="PTHR13113:SF1">
    <property type="entry name" value="EVOLUTIONARILY CONSERVED SIGNALING INTERMEDIATE IN TOLL PATHWAY, MITOCHONDRIAL"/>
    <property type="match status" value="1"/>
</dbReference>
<keyword evidence="11" id="KW-0539">Nucleus</keyword>
<evidence type="ECO:0000313" key="13">
    <source>
        <dbReference type="Proteomes" id="UP000504606"/>
    </source>
</evidence>